<name>A0ABS4A4F9_9BRAD</name>
<dbReference type="Gene3D" id="3.40.50.180">
    <property type="entry name" value="Methylesterase CheB, C-terminal domain"/>
    <property type="match status" value="1"/>
</dbReference>
<evidence type="ECO:0000313" key="3">
    <source>
        <dbReference type="Proteomes" id="UP000669317"/>
    </source>
</evidence>
<protein>
    <recommendedName>
        <fullName evidence="1">CheB-type methylesterase domain-containing protein</fullName>
    </recommendedName>
</protein>
<sequence>MASAGGIPALIDIVRRLEPDFPFPIFVAQHLPRIPLSLDQTLSWHGRLPVRGALPPLPTPTKPTSLHIGHFVRLGRAELYARTWVC</sequence>
<feature type="domain" description="CheB-type methylesterase" evidence="1">
    <location>
        <begin position="2"/>
        <end position="53"/>
    </location>
</feature>
<dbReference type="EMBL" id="JAGIKT010000080">
    <property type="protein sequence ID" value="MBP0115296.1"/>
    <property type="molecule type" value="Genomic_DNA"/>
</dbReference>
<dbReference type="InterPro" id="IPR035909">
    <property type="entry name" value="CheB_C"/>
</dbReference>
<dbReference type="Pfam" id="PF01339">
    <property type="entry name" value="CheB_methylest"/>
    <property type="match status" value="1"/>
</dbReference>
<proteinExistence type="predicted"/>
<keyword evidence="3" id="KW-1185">Reference proteome</keyword>
<dbReference type="InterPro" id="IPR000673">
    <property type="entry name" value="Sig_transdc_resp-reg_Me-estase"/>
</dbReference>
<dbReference type="Proteomes" id="UP000669317">
    <property type="component" value="Unassembled WGS sequence"/>
</dbReference>
<evidence type="ECO:0000313" key="2">
    <source>
        <dbReference type="EMBL" id="MBP0115296.1"/>
    </source>
</evidence>
<gene>
    <name evidence="2" type="ORF">JWS04_30365</name>
</gene>
<dbReference type="SUPFAM" id="SSF52738">
    <property type="entry name" value="Methylesterase CheB, C-terminal domain"/>
    <property type="match status" value="1"/>
</dbReference>
<reference evidence="2 3" key="1">
    <citation type="submission" date="2021-03" db="EMBL/GenBank/DDBJ databases">
        <title>Genome Sequence of Bradyrhizobium vignae strain ISRA400.</title>
        <authorList>
            <person name="Tisa L.S."/>
            <person name="Svistoonoff S."/>
            <person name="Hocher V."/>
            <person name="Fall S."/>
            <person name="Zaiya A."/>
            <person name="Naing D."/>
            <person name="Niang N."/>
            <person name="Diouf A."/>
            <person name="Dasylva M.C."/>
            <person name="Toure O."/>
            <person name="Gueye M."/>
            <person name="Gully D."/>
            <person name="Tisseyre P."/>
            <person name="Simpson S."/>
            <person name="Morris K."/>
            <person name="Thomas W.K."/>
        </authorList>
    </citation>
    <scope>NUCLEOTIDE SEQUENCE [LARGE SCALE GENOMIC DNA]</scope>
    <source>
        <strain evidence="2 3">ISRA400</strain>
    </source>
</reference>
<comment type="caution">
    <text evidence="2">The sequence shown here is derived from an EMBL/GenBank/DDBJ whole genome shotgun (WGS) entry which is preliminary data.</text>
</comment>
<accession>A0ABS4A4F9</accession>
<organism evidence="2 3">
    <name type="scientific">Bradyrhizobium vignae</name>
    <dbReference type="NCBI Taxonomy" id="1549949"/>
    <lineage>
        <taxon>Bacteria</taxon>
        <taxon>Pseudomonadati</taxon>
        <taxon>Pseudomonadota</taxon>
        <taxon>Alphaproteobacteria</taxon>
        <taxon>Hyphomicrobiales</taxon>
        <taxon>Nitrobacteraceae</taxon>
        <taxon>Bradyrhizobium</taxon>
    </lineage>
</organism>
<evidence type="ECO:0000259" key="1">
    <source>
        <dbReference type="Pfam" id="PF01339"/>
    </source>
</evidence>